<evidence type="ECO:0000313" key="2">
    <source>
        <dbReference type="Proteomes" id="UP000324222"/>
    </source>
</evidence>
<dbReference type="EMBL" id="VSRR010000153">
    <property type="protein sequence ID" value="MPC11258.1"/>
    <property type="molecule type" value="Genomic_DNA"/>
</dbReference>
<reference evidence="1 2" key="1">
    <citation type="submission" date="2019-05" db="EMBL/GenBank/DDBJ databases">
        <title>Another draft genome of Portunus trituberculatus and its Hox gene families provides insights of decapod evolution.</title>
        <authorList>
            <person name="Jeong J.-H."/>
            <person name="Song I."/>
            <person name="Kim S."/>
            <person name="Choi T."/>
            <person name="Kim D."/>
            <person name="Ryu S."/>
            <person name="Kim W."/>
        </authorList>
    </citation>
    <scope>NUCLEOTIDE SEQUENCE [LARGE SCALE GENOMIC DNA]</scope>
    <source>
        <tissue evidence="1">Muscle</tissue>
    </source>
</reference>
<sequence>METEIHQTAKSFSAGPSTAQTHKKLLCWAQHSTNAQDAKHRTSNSHNSKGKISTDLTAESNALFSSCTTTTTTTTSRRAGEELSSVLPHEECPRDVHIEGAHNAILGDLYTGL</sequence>
<dbReference type="AlphaFoldDB" id="A0A5B7CQ14"/>
<organism evidence="1 2">
    <name type="scientific">Portunus trituberculatus</name>
    <name type="common">Swimming crab</name>
    <name type="synonym">Neptunus trituberculatus</name>
    <dbReference type="NCBI Taxonomy" id="210409"/>
    <lineage>
        <taxon>Eukaryota</taxon>
        <taxon>Metazoa</taxon>
        <taxon>Ecdysozoa</taxon>
        <taxon>Arthropoda</taxon>
        <taxon>Crustacea</taxon>
        <taxon>Multicrustacea</taxon>
        <taxon>Malacostraca</taxon>
        <taxon>Eumalacostraca</taxon>
        <taxon>Eucarida</taxon>
        <taxon>Decapoda</taxon>
        <taxon>Pleocyemata</taxon>
        <taxon>Brachyura</taxon>
        <taxon>Eubrachyura</taxon>
        <taxon>Portunoidea</taxon>
        <taxon>Portunidae</taxon>
        <taxon>Portuninae</taxon>
        <taxon>Portunus</taxon>
    </lineage>
</organism>
<proteinExistence type="predicted"/>
<name>A0A5B7CQ14_PORTR</name>
<accession>A0A5B7CQ14</accession>
<keyword evidence="2" id="KW-1185">Reference proteome</keyword>
<gene>
    <name evidence="1" type="ORF">E2C01_003920</name>
</gene>
<comment type="caution">
    <text evidence="1">The sequence shown here is derived from an EMBL/GenBank/DDBJ whole genome shotgun (WGS) entry which is preliminary data.</text>
</comment>
<evidence type="ECO:0000313" key="1">
    <source>
        <dbReference type="EMBL" id="MPC11258.1"/>
    </source>
</evidence>
<dbReference type="Proteomes" id="UP000324222">
    <property type="component" value="Unassembled WGS sequence"/>
</dbReference>
<protein>
    <submittedName>
        <fullName evidence="1">Uncharacterized protein</fullName>
    </submittedName>
</protein>